<evidence type="ECO:0000313" key="4">
    <source>
        <dbReference type="Proteomes" id="UP001050691"/>
    </source>
</evidence>
<feature type="transmembrane region" description="Helical" evidence="1">
    <location>
        <begin position="243"/>
        <end position="264"/>
    </location>
</feature>
<dbReference type="EMBL" id="BPWL01000009">
    <property type="protein sequence ID" value="GJJ13818.1"/>
    <property type="molecule type" value="Genomic_DNA"/>
</dbReference>
<sequence>MHHAFLLQSNYLLRIYVTLLVAPSIDPSLQVEPEQFTGSHDVDTQTVSIQSSTSGSKWRIISTSFVFLIFSILQWNTIVENLSLYFEVPPQTIHTISQHLIYAILFLSVALITQIIHPGKVIAHTTSNGRYITIKWEGFTTDQEGFLTTLLISSITSFAFVMVTGLSDPDNSLPIVVVTMTYVSTIQLVGRVPLRPLTIIYTLFMFIIHALLIFIRYSDSSSFRLEEEGGLLWTTSVFKGLDYVPFLPATVGSLFTGPLIASMLRFDFNTYLNTLGSPTYLGASIPLPADKSTLAGQSILGAPQSLLVPDMIPKPYYTLTLITWSLIRITTLVLCLTLGLPLKSPYDACALALFWEFPIMTIVLLLFAIMRGEARILWNFNEAWSQPSNSIVTTDQLLPVSVKKMTLQEGSTTWCNSV</sequence>
<organism evidence="3 4">
    <name type="scientific">Clathrus columnatus</name>
    <dbReference type="NCBI Taxonomy" id="1419009"/>
    <lineage>
        <taxon>Eukaryota</taxon>
        <taxon>Fungi</taxon>
        <taxon>Dikarya</taxon>
        <taxon>Basidiomycota</taxon>
        <taxon>Agaricomycotina</taxon>
        <taxon>Agaricomycetes</taxon>
        <taxon>Phallomycetidae</taxon>
        <taxon>Phallales</taxon>
        <taxon>Clathraceae</taxon>
        <taxon>Clathrus</taxon>
    </lineage>
</organism>
<feature type="signal peptide" evidence="2">
    <location>
        <begin position="1"/>
        <end position="20"/>
    </location>
</feature>
<accession>A0AAV5AK02</accession>
<gene>
    <name evidence="3" type="ORF">Clacol_008075</name>
</gene>
<protein>
    <submittedName>
        <fullName evidence="3">Uncharacterized protein</fullName>
    </submittedName>
</protein>
<feature type="transmembrane region" description="Helical" evidence="1">
    <location>
        <begin position="60"/>
        <end position="79"/>
    </location>
</feature>
<reference evidence="3" key="1">
    <citation type="submission" date="2021-10" db="EMBL/GenBank/DDBJ databases">
        <title>De novo Genome Assembly of Clathrus columnatus (Basidiomycota, Fungi) Using Illumina and Nanopore Sequence Data.</title>
        <authorList>
            <person name="Ogiso-Tanaka E."/>
            <person name="Itagaki H."/>
            <person name="Hosoya T."/>
            <person name="Hosaka K."/>
        </authorList>
    </citation>
    <scope>NUCLEOTIDE SEQUENCE</scope>
    <source>
        <strain evidence="3">MO-923</strain>
    </source>
</reference>
<comment type="caution">
    <text evidence="3">The sequence shown here is derived from an EMBL/GenBank/DDBJ whole genome shotgun (WGS) entry which is preliminary data.</text>
</comment>
<evidence type="ECO:0000313" key="3">
    <source>
        <dbReference type="EMBL" id="GJJ13818.1"/>
    </source>
</evidence>
<keyword evidence="4" id="KW-1185">Reference proteome</keyword>
<keyword evidence="1" id="KW-0812">Transmembrane</keyword>
<name>A0AAV5AK02_9AGAM</name>
<keyword evidence="1" id="KW-0472">Membrane</keyword>
<evidence type="ECO:0000256" key="2">
    <source>
        <dbReference type="SAM" id="SignalP"/>
    </source>
</evidence>
<feature type="chain" id="PRO_5043820144" evidence="2">
    <location>
        <begin position="21"/>
        <end position="418"/>
    </location>
</feature>
<feature type="transmembrane region" description="Helical" evidence="1">
    <location>
        <begin position="172"/>
        <end position="190"/>
    </location>
</feature>
<dbReference type="Proteomes" id="UP001050691">
    <property type="component" value="Unassembled WGS sequence"/>
</dbReference>
<feature type="transmembrane region" description="Helical" evidence="1">
    <location>
        <begin position="145"/>
        <end position="166"/>
    </location>
</feature>
<feature type="transmembrane region" description="Helical" evidence="1">
    <location>
        <begin position="316"/>
        <end position="340"/>
    </location>
</feature>
<keyword evidence="1" id="KW-1133">Transmembrane helix</keyword>
<feature type="transmembrane region" description="Helical" evidence="1">
    <location>
        <begin position="99"/>
        <end position="116"/>
    </location>
</feature>
<dbReference type="AlphaFoldDB" id="A0AAV5AK02"/>
<feature type="transmembrane region" description="Helical" evidence="1">
    <location>
        <begin position="197"/>
        <end position="217"/>
    </location>
</feature>
<keyword evidence="2" id="KW-0732">Signal</keyword>
<feature type="transmembrane region" description="Helical" evidence="1">
    <location>
        <begin position="352"/>
        <end position="370"/>
    </location>
</feature>
<evidence type="ECO:0000256" key="1">
    <source>
        <dbReference type="SAM" id="Phobius"/>
    </source>
</evidence>
<proteinExistence type="predicted"/>